<dbReference type="RefSeq" id="WP_197939267.1">
    <property type="nucleotide sequence ID" value="NZ_CP065713.1"/>
</dbReference>
<dbReference type="InterPro" id="IPR056912">
    <property type="entry name" value="Phage_JBD30_tail_term-like"/>
</dbReference>
<evidence type="ECO:0008006" key="3">
    <source>
        <dbReference type="Google" id="ProtNLM"/>
    </source>
</evidence>
<evidence type="ECO:0000313" key="1">
    <source>
        <dbReference type="EMBL" id="QPT09875.1"/>
    </source>
</evidence>
<protein>
    <recommendedName>
        <fullName evidence="3">DUF3168 domain-containing protein</fullName>
    </recommendedName>
</protein>
<evidence type="ECO:0000313" key="2">
    <source>
        <dbReference type="Proteomes" id="UP000594836"/>
    </source>
</evidence>
<dbReference type="Proteomes" id="UP000594836">
    <property type="component" value="Chromosome"/>
</dbReference>
<dbReference type="Pfam" id="PF23840">
    <property type="entry name" value="Phage_tail_terminator"/>
    <property type="match status" value="1"/>
</dbReference>
<organism evidence="1 2">
    <name type="scientific">Sphingomonas paucimobilis</name>
    <name type="common">Pseudomonas paucimobilis</name>
    <dbReference type="NCBI Taxonomy" id="13689"/>
    <lineage>
        <taxon>Bacteria</taxon>
        <taxon>Pseudomonadati</taxon>
        <taxon>Pseudomonadota</taxon>
        <taxon>Alphaproteobacteria</taxon>
        <taxon>Sphingomonadales</taxon>
        <taxon>Sphingomonadaceae</taxon>
        <taxon>Sphingomonas</taxon>
    </lineage>
</organism>
<dbReference type="AlphaFoldDB" id="A0A7T3ABY9"/>
<dbReference type="EMBL" id="CP065713">
    <property type="protein sequence ID" value="QPT09875.1"/>
    <property type="molecule type" value="Genomic_DNA"/>
</dbReference>
<gene>
    <name evidence="1" type="ORF">I6G38_06440</name>
</gene>
<sequence>MASAPEPLSPLVEPLKTIAALQGRIYGAAKLEELARTGGLAQVTPAAYTLGLGVVGGDPDAASGLYRQSVVWLEGVVLVVRSAGDATGAAGLQQLRPLIHATIEAIAGLDPPDSPGVWRLVKGELFSLQAGCLTYQLDFAIDDQLRIAR</sequence>
<proteinExistence type="predicted"/>
<reference evidence="1 2" key="1">
    <citation type="submission" date="2020-12" db="EMBL/GenBank/DDBJ databases">
        <title>FDA dAtabase for Regulatory Grade micrObial Sequences (FDA-ARGOS): Supporting development and validation of Infectious Disease Dx tests.</title>
        <authorList>
            <person name="Sproer C."/>
            <person name="Gronow S."/>
            <person name="Severitt S."/>
            <person name="Schroder I."/>
            <person name="Tallon L."/>
            <person name="Sadzewicz L."/>
            <person name="Zhao X."/>
            <person name="Boylan J."/>
            <person name="Ott S."/>
            <person name="Bowen H."/>
            <person name="Vavikolanu K."/>
            <person name="Mehta A."/>
            <person name="Aluvathingal J."/>
            <person name="Nadendla S."/>
            <person name="Lowell S."/>
            <person name="Myers T."/>
            <person name="Yan Y."/>
            <person name="Sichtig H."/>
        </authorList>
    </citation>
    <scope>NUCLEOTIDE SEQUENCE [LARGE SCALE GENOMIC DNA]</scope>
    <source>
        <strain evidence="1 2">FDAARGOS_881</strain>
    </source>
</reference>
<accession>A0A7T3ABY9</accession>
<name>A0A7T3ABY9_SPHPI</name>